<feature type="active site" description="Nucleophile" evidence="4">
    <location>
        <position position="9"/>
    </location>
</feature>
<evidence type="ECO:0000256" key="2">
    <source>
        <dbReference type="ARBA" id="ARBA00022801"/>
    </source>
</evidence>
<keyword evidence="3" id="KW-0904">Protein phosphatase</keyword>
<organism evidence="6 7">
    <name type="scientific">Paenibacillus hemerocallicola</name>
    <dbReference type="NCBI Taxonomy" id="1172614"/>
    <lineage>
        <taxon>Bacteria</taxon>
        <taxon>Bacillati</taxon>
        <taxon>Bacillota</taxon>
        <taxon>Bacilli</taxon>
        <taxon>Bacillales</taxon>
        <taxon>Paenibacillaceae</taxon>
        <taxon>Paenibacillus</taxon>
    </lineage>
</organism>
<dbReference type="OrthoDB" id="9784339at2"/>
<dbReference type="SUPFAM" id="SSF52788">
    <property type="entry name" value="Phosphotyrosine protein phosphatases I"/>
    <property type="match status" value="1"/>
</dbReference>
<protein>
    <submittedName>
        <fullName evidence="6">Low molecular weight protein arginine phosphatase</fullName>
    </submittedName>
</protein>
<dbReference type="GO" id="GO:0004725">
    <property type="term" value="F:protein tyrosine phosphatase activity"/>
    <property type="evidence" value="ECO:0007669"/>
    <property type="project" value="InterPro"/>
</dbReference>
<dbReference type="InterPro" id="IPR023485">
    <property type="entry name" value="Ptyr_pPase"/>
</dbReference>
<feature type="domain" description="Phosphotyrosine protein phosphatase I" evidence="5">
    <location>
        <begin position="3"/>
        <end position="189"/>
    </location>
</feature>
<evidence type="ECO:0000256" key="3">
    <source>
        <dbReference type="ARBA" id="ARBA00022912"/>
    </source>
</evidence>
<dbReference type="InterPro" id="IPR050438">
    <property type="entry name" value="LMW_PTPase"/>
</dbReference>
<sequence length="196" mass="22095">MYERILFVCTGNTCRSPMAEGLFRKLAEREGLSCEVRSAGVSAWDGSPISKHSADILQGRGVLDRISSSAVTDQTVSWADLILTMTTGHKETLIRRYPETVEKVYTLKEFAEDDPSVAEAIAERQRLHSELQIKRALGERITEEELRQVRQLDFGMPGFDIVDPYGGDRATYEKSAAEIEAYLIKLIRKLRQTDPN</sequence>
<evidence type="ECO:0000256" key="4">
    <source>
        <dbReference type="PIRSR" id="PIRSR617867-1"/>
    </source>
</evidence>
<name>A0A5C4T816_9BACL</name>
<dbReference type="PRINTS" id="PR00719">
    <property type="entry name" value="LMWPTPASE"/>
</dbReference>
<feature type="active site" evidence="4">
    <location>
        <position position="15"/>
    </location>
</feature>
<dbReference type="InterPro" id="IPR017867">
    <property type="entry name" value="Tyr_phospatase_low_mol_wt"/>
</dbReference>
<dbReference type="AlphaFoldDB" id="A0A5C4T816"/>
<dbReference type="SMART" id="SM00226">
    <property type="entry name" value="LMWPc"/>
    <property type="match status" value="1"/>
</dbReference>
<evidence type="ECO:0000259" key="5">
    <source>
        <dbReference type="SMART" id="SM00226"/>
    </source>
</evidence>
<proteinExistence type="inferred from homology"/>
<reference evidence="6 7" key="1">
    <citation type="submission" date="2019-05" db="EMBL/GenBank/DDBJ databases">
        <title>We sequenced the genome of Paenibacillus hemerocallicola KCTC 33185 for further insight into its adaptation and study the phylogeny of Paenibacillus.</title>
        <authorList>
            <person name="Narsing Rao M.P."/>
        </authorList>
    </citation>
    <scope>NUCLEOTIDE SEQUENCE [LARGE SCALE GENOMIC DNA]</scope>
    <source>
        <strain evidence="6 7">KCTC 33185</strain>
    </source>
</reference>
<keyword evidence="2" id="KW-0378">Hydrolase</keyword>
<evidence type="ECO:0000313" key="6">
    <source>
        <dbReference type="EMBL" id="TNJ64700.1"/>
    </source>
</evidence>
<dbReference type="Gene3D" id="3.40.50.2300">
    <property type="match status" value="1"/>
</dbReference>
<keyword evidence="7" id="KW-1185">Reference proteome</keyword>
<comment type="similarity">
    <text evidence="1">Belongs to the low molecular weight phosphotyrosine protein phosphatase family.</text>
</comment>
<dbReference type="PANTHER" id="PTHR11717:SF31">
    <property type="entry name" value="LOW MOLECULAR WEIGHT PROTEIN-TYROSINE-PHOSPHATASE ETP-RELATED"/>
    <property type="match status" value="1"/>
</dbReference>
<evidence type="ECO:0000313" key="7">
    <source>
        <dbReference type="Proteomes" id="UP000307943"/>
    </source>
</evidence>
<dbReference type="Proteomes" id="UP000307943">
    <property type="component" value="Unassembled WGS sequence"/>
</dbReference>
<accession>A0A5C4T816</accession>
<dbReference type="Pfam" id="PF01451">
    <property type="entry name" value="LMWPc"/>
    <property type="match status" value="1"/>
</dbReference>
<dbReference type="EMBL" id="VDCQ01000026">
    <property type="protein sequence ID" value="TNJ64700.1"/>
    <property type="molecule type" value="Genomic_DNA"/>
</dbReference>
<dbReference type="PANTHER" id="PTHR11717">
    <property type="entry name" value="LOW MOLECULAR WEIGHT PROTEIN TYROSINE PHOSPHATASE"/>
    <property type="match status" value="1"/>
</dbReference>
<dbReference type="InterPro" id="IPR036196">
    <property type="entry name" value="Ptyr_pPase_sf"/>
</dbReference>
<dbReference type="RefSeq" id="WP_139603771.1">
    <property type="nucleotide sequence ID" value="NZ_VDCQ01000026.1"/>
</dbReference>
<dbReference type="CDD" id="cd16344">
    <property type="entry name" value="LMWPAP"/>
    <property type="match status" value="1"/>
</dbReference>
<evidence type="ECO:0000256" key="1">
    <source>
        <dbReference type="ARBA" id="ARBA00011063"/>
    </source>
</evidence>
<comment type="caution">
    <text evidence="6">The sequence shown here is derived from an EMBL/GenBank/DDBJ whole genome shotgun (WGS) entry which is preliminary data.</text>
</comment>
<gene>
    <name evidence="6" type="ORF">FE784_18835</name>
</gene>